<accession>A0A024U581</accession>
<gene>
    <name evidence="1" type="ORF">H310_06682</name>
</gene>
<dbReference type="InterPro" id="IPR010695">
    <property type="entry name" value="FAIM1"/>
</dbReference>
<proteinExistence type="predicted"/>
<reference evidence="1" key="1">
    <citation type="submission" date="2013-12" db="EMBL/GenBank/DDBJ databases">
        <title>The Genome Sequence of Aphanomyces invadans NJM9701.</title>
        <authorList>
            <consortium name="The Broad Institute Genomics Platform"/>
            <person name="Russ C."/>
            <person name="Tyler B."/>
            <person name="van West P."/>
            <person name="Dieguez-Uribeondo J."/>
            <person name="Young S.K."/>
            <person name="Zeng Q."/>
            <person name="Gargeya S."/>
            <person name="Fitzgerald M."/>
            <person name="Abouelleil A."/>
            <person name="Alvarado L."/>
            <person name="Chapman S.B."/>
            <person name="Gainer-Dewar J."/>
            <person name="Goldberg J."/>
            <person name="Griggs A."/>
            <person name="Gujja S."/>
            <person name="Hansen M."/>
            <person name="Howarth C."/>
            <person name="Imamovic A."/>
            <person name="Ireland A."/>
            <person name="Larimer J."/>
            <person name="McCowan C."/>
            <person name="Murphy C."/>
            <person name="Pearson M."/>
            <person name="Poon T.W."/>
            <person name="Priest M."/>
            <person name="Roberts A."/>
            <person name="Saif S."/>
            <person name="Shea T."/>
            <person name="Sykes S."/>
            <person name="Wortman J."/>
            <person name="Nusbaum C."/>
            <person name="Birren B."/>
        </authorList>
    </citation>
    <scope>NUCLEOTIDE SEQUENCE [LARGE SCALE GENOMIC DNA]</scope>
    <source>
        <strain evidence="1">NJM9701</strain>
    </source>
</reference>
<dbReference type="Pfam" id="PF06905">
    <property type="entry name" value="FAIM1"/>
    <property type="match status" value="1"/>
</dbReference>
<dbReference type="eggNOG" id="ENOG502QSDM">
    <property type="taxonomic scope" value="Eukaryota"/>
</dbReference>
<protein>
    <submittedName>
        <fullName evidence="1">Uncharacterized protein</fullName>
    </submittedName>
</protein>
<organism evidence="1">
    <name type="scientific">Aphanomyces invadans</name>
    <dbReference type="NCBI Taxonomy" id="157072"/>
    <lineage>
        <taxon>Eukaryota</taxon>
        <taxon>Sar</taxon>
        <taxon>Stramenopiles</taxon>
        <taxon>Oomycota</taxon>
        <taxon>Saprolegniomycetes</taxon>
        <taxon>Saprolegniales</taxon>
        <taxon>Verrucalvaceae</taxon>
        <taxon>Aphanomyces</taxon>
    </lineage>
</organism>
<dbReference type="RefSeq" id="XP_008870050.1">
    <property type="nucleotide sequence ID" value="XM_008871828.1"/>
</dbReference>
<dbReference type="OrthoDB" id="63864at2759"/>
<name>A0A024U581_9STRA</name>
<dbReference type="EMBL" id="KI913963">
    <property type="protein sequence ID" value="ETW01052.1"/>
    <property type="molecule type" value="Genomic_DNA"/>
</dbReference>
<evidence type="ECO:0000313" key="1">
    <source>
        <dbReference type="EMBL" id="ETW01052.1"/>
    </source>
</evidence>
<dbReference type="InterPro" id="IPR038513">
    <property type="entry name" value="FAIM1_dom_sf"/>
</dbReference>
<dbReference type="Gene3D" id="2.40.128.180">
    <property type="match status" value="1"/>
</dbReference>
<dbReference type="VEuPathDB" id="FungiDB:H310_06682"/>
<dbReference type="GeneID" id="20083732"/>
<dbReference type="AlphaFoldDB" id="A0A024U581"/>
<sequence length="741" mass="82704">MARSGRKFYRVTSEVRIASAPKPGLWIPHAKKLPNEVVEVVDEGHRTLSLPLSPSGTHWPPGTNEESYAGDVTYLKLAYAEGWVPLERMPNGVYNMELLPETDWTEELPPPNAYILFRALVPLQLRSGPDGFAPKLVPVETKEPNDIVQVSRIVTFPQSSISFVEVHPMGWLSIQLPSGRRLLERTTSFTPTSPLPTRRHCMEEPSSTVAVIAGKSGVLECGHFFYCVQIAVGIREFPDIMSPRVGKGFHVNTIVEGSKRFTPQSSPITYVKLLHERGWVFESTMDGQLVLAPLQSQVQRDISRAFYRVLQPFIHVYSGPTFESPVIASRSTSIECRERLQIEVPHVQGATTTNKWVFLKLRHAPGWVAETSRDGATKLVEAIEGEATTIETPKFYKVKLAVPVLAAPDLDGPRLQGSFPKQVHSIVESSLRYITPESTMTYVKLAHEPGWIYETTLSGECVLETLTKEPEKQHGKFFYRARAKVRVLVSPEPSSAVLKYLDENQVFNGALQFSLPESDVVYASVKDKGWVALDGPSASKVTVERISEFMYQLCKNPPSWVAVGYPNRSWYKVPDEGNRDILANETTLQNEIFADRNTLSSSSQGLESIPLVRHGFLTTAATSINVPVVLEEIKHPANAILLTFPWKQMWWHVAFPDKTIVVELQHGLHGGFRAVLCNGTVMAQSRLLWDSGDSYEFTTLGHTFNATIALEGAFFSSATQYYTYSLVVDGAPIRQSTYNDN</sequence>